<keyword evidence="5" id="KW-1185">Reference proteome</keyword>
<name>A0A1Z4JNA0_LEPBY</name>
<feature type="transmembrane region" description="Helical" evidence="3">
    <location>
        <begin position="89"/>
        <end position="109"/>
    </location>
</feature>
<dbReference type="PIRSF" id="PIRSF016661">
    <property type="entry name" value="BioY"/>
    <property type="match status" value="1"/>
</dbReference>
<organism evidence="4 5">
    <name type="scientific">Leptolyngbya boryana NIES-2135</name>
    <dbReference type="NCBI Taxonomy" id="1973484"/>
    <lineage>
        <taxon>Bacteria</taxon>
        <taxon>Bacillati</taxon>
        <taxon>Cyanobacteriota</taxon>
        <taxon>Cyanophyceae</taxon>
        <taxon>Leptolyngbyales</taxon>
        <taxon>Leptolyngbyaceae</taxon>
        <taxon>Leptolyngbya group</taxon>
        <taxon>Leptolyngbya</taxon>
    </lineage>
</organism>
<feature type="transmembrane region" description="Helical" evidence="3">
    <location>
        <begin position="187"/>
        <end position="206"/>
    </location>
</feature>
<protein>
    <recommendedName>
        <fullName evidence="2">Biotin transporter</fullName>
    </recommendedName>
</protein>
<dbReference type="GO" id="GO:0015225">
    <property type="term" value="F:biotin transmembrane transporter activity"/>
    <property type="evidence" value="ECO:0007669"/>
    <property type="project" value="UniProtKB-UniRule"/>
</dbReference>
<evidence type="ECO:0000256" key="3">
    <source>
        <dbReference type="SAM" id="Phobius"/>
    </source>
</evidence>
<proteinExistence type="inferred from homology"/>
<sequence>MMTRTPSRQRPPVRPKRFRITLTDMLWALIGLMLTIGGTLLRATIAGAPWAWTPQAVPLHFLGTSYQIGAVLLIGCLGGKNAAVMSQIAYLALGLAGFPVFSQGGGIQYMSSPGFGYLLGFVPAAWICGYLAFRVPPRLESLAFSGLCGVVVIHAIGILYLIFGSIFRWINFGEQSLWQAFLSYSVNLLPGQMAVTCSVAVLAFVLRRVMFY</sequence>
<feature type="transmembrane region" description="Helical" evidence="3">
    <location>
        <begin position="115"/>
        <end position="133"/>
    </location>
</feature>
<dbReference type="GO" id="GO:0005886">
    <property type="term" value="C:plasma membrane"/>
    <property type="evidence" value="ECO:0007669"/>
    <property type="project" value="UniProtKB-SubCell"/>
</dbReference>
<dbReference type="PANTHER" id="PTHR34295">
    <property type="entry name" value="BIOTIN TRANSPORTER BIOY"/>
    <property type="match status" value="1"/>
</dbReference>
<keyword evidence="2" id="KW-0813">Transport</keyword>
<evidence type="ECO:0000256" key="1">
    <source>
        <dbReference type="ARBA" id="ARBA00010692"/>
    </source>
</evidence>
<feature type="transmembrane region" description="Helical" evidence="3">
    <location>
        <begin position="57"/>
        <end position="77"/>
    </location>
</feature>
<dbReference type="EMBL" id="AP018203">
    <property type="protein sequence ID" value="BAY58176.1"/>
    <property type="molecule type" value="Genomic_DNA"/>
</dbReference>
<dbReference type="PANTHER" id="PTHR34295:SF1">
    <property type="entry name" value="BIOTIN TRANSPORTER BIOY"/>
    <property type="match status" value="1"/>
</dbReference>
<evidence type="ECO:0000313" key="5">
    <source>
        <dbReference type="Proteomes" id="UP000217895"/>
    </source>
</evidence>
<accession>A0A1Z4JNA0</accession>
<dbReference type="Proteomes" id="UP000217895">
    <property type="component" value="Chromosome"/>
</dbReference>
<dbReference type="InterPro" id="IPR003784">
    <property type="entry name" value="BioY"/>
</dbReference>
<comment type="subcellular location">
    <subcellularLocation>
        <location evidence="2">Cell membrane</location>
        <topology evidence="2">Multi-pass membrane protein</topology>
    </subcellularLocation>
</comment>
<dbReference type="AlphaFoldDB" id="A0A1Z4JNA0"/>
<evidence type="ECO:0000313" key="4">
    <source>
        <dbReference type="EMBL" id="BAY58176.1"/>
    </source>
</evidence>
<feature type="transmembrane region" description="Helical" evidence="3">
    <location>
        <begin position="21"/>
        <end position="45"/>
    </location>
</feature>
<gene>
    <name evidence="4" type="ORF">NIES2135_50490</name>
</gene>
<keyword evidence="2" id="KW-1003">Cell membrane</keyword>
<dbReference type="Gene3D" id="1.10.1760.20">
    <property type="match status" value="1"/>
</dbReference>
<dbReference type="Pfam" id="PF02632">
    <property type="entry name" value="BioY"/>
    <property type="match status" value="1"/>
</dbReference>
<comment type="similarity">
    <text evidence="1 2">Belongs to the BioY family.</text>
</comment>
<keyword evidence="3" id="KW-0812">Transmembrane</keyword>
<keyword evidence="2 3" id="KW-0472">Membrane</keyword>
<feature type="transmembrane region" description="Helical" evidence="3">
    <location>
        <begin position="142"/>
        <end position="167"/>
    </location>
</feature>
<reference evidence="4 5" key="1">
    <citation type="submission" date="2017-06" db="EMBL/GenBank/DDBJ databases">
        <title>Genome sequencing of cyanobaciteial culture collection at National Institute for Environmental Studies (NIES).</title>
        <authorList>
            <person name="Hirose Y."/>
            <person name="Shimura Y."/>
            <person name="Fujisawa T."/>
            <person name="Nakamura Y."/>
            <person name="Kawachi M."/>
        </authorList>
    </citation>
    <scope>NUCLEOTIDE SEQUENCE [LARGE SCALE GENOMIC DNA]</scope>
    <source>
        <strain evidence="4 5">NIES-2135</strain>
    </source>
</reference>
<keyword evidence="3" id="KW-1133">Transmembrane helix</keyword>
<evidence type="ECO:0000256" key="2">
    <source>
        <dbReference type="PIRNR" id="PIRNR016661"/>
    </source>
</evidence>